<accession>B8KX04</accession>
<reference evidence="2" key="1">
    <citation type="journal article" date="2013" name="BMC Microbiol.">
        <title>Taxonomy and evolution of bacteriochlorophyll a-containing members of the OM60/NOR5 clade of marine gammaproteobacteria: description of Luminiphilus syltensis gen. nov., sp. nov., reclassification of Haliea rubra as Pseudohaliea rubra gen. nov., comb. nov., and emendation of Chromatocurvus halotolerans.</title>
        <authorList>
            <person name="Spring S."/>
            <person name="Riedel T."/>
            <person name="Sproer C."/>
            <person name="Yan S."/>
            <person name="Harder J."/>
            <person name="Fuchs B.M."/>
        </authorList>
    </citation>
    <scope>NUCLEOTIDE SEQUENCE [LARGE SCALE GENOMIC DNA]</scope>
    <source>
        <strain evidence="2">NOR51-B</strain>
    </source>
</reference>
<dbReference type="PROSITE" id="PS51257">
    <property type="entry name" value="PROKAR_LIPOPROTEIN"/>
    <property type="match status" value="1"/>
</dbReference>
<sequence>MARLVLTISLVIAAIACAWAWQLQQMADGAIDYQNALQQRVADLEALLSDTDESVNQSAAALGAQLRVVDKETRRLEQRRREHDARIDKLEKQSGATDSRLASLGQLSAENQQNVASMSKDLAALKKTAGDLERIAAAASRAQEDIERMADGLNRSNLEQAALAKKVSSNEEWIGSINAFRRQVNTRITQLEQSVRGGQVGSATSP</sequence>
<dbReference type="EMBL" id="DS999411">
    <property type="protein sequence ID" value="EED36905.1"/>
    <property type="molecule type" value="Genomic_DNA"/>
</dbReference>
<organism evidence="1 2">
    <name type="scientific">Luminiphilus syltensis NOR5-1B</name>
    <dbReference type="NCBI Taxonomy" id="565045"/>
    <lineage>
        <taxon>Bacteria</taxon>
        <taxon>Pseudomonadati</taxon>
        <taxon>Pseudomonadota</taxon>
        <taxon>Gammaproteobacteria</taxon>
        <taxon>Cellvibrionales</taxon>
        <taxon>Halieaceae</taxon>
        <taxon>Luminiphilus</taxon>
    </lineage>
</organism>
<evidence type="ECO:0000313" key="2">
    <source>
        <dbReference type="Proteomes" id="UP000004699"/>
    </source>
</evidence>
<keyword evidence="2" id="KW-1185">Reference proteome</keyword>
<dbReference type="HOGENOM" id="CLU_096020_0_0_6"/>
<evidence type="ECO:0000313" key="1">
    <source>
        <dbReference type="EMBL" id="EED36905.1"/>
    </source>
</evidence>
<dbReference type="STRING" id="565045.NOR51B_2858"/>
<protein>
    <submittedName>
        <fullName evidence="1">Uncharacterized protein</fullName>
    </submittedName>
</protein>
<dbReference type="AlphaFoldDB" id="B8KX04"/>
<gene>
    <name evidence="1" type="ORF">NOR51B_2858</name>
</gene>
<proteinExistence type="predicted"/>
<dbReference type="Proteomes" id="UP000004699">
    <property type="component" value="Unassembled WGS sequence"/>
</dbReference>
<name>B8KX04_9GAMM</name>